<evidence type="ECO:0000256" key="5">
    <source>
        <dbReference type="ARBA" id="ARBA00048679"/>
    </source>
</evidence>
<dbReference type="PROSITE" id="PS50011">
    <property type="entry name" value="PROTEIN_KINASE_DOM"/>
    <property type="match status" value="1"/>
</dbReference>
<dbReference type="InterPro" id="IPR000719">
    <property type="entry name" value="Prot_kinase_dom"/>
</dbReference>
<dbReference type="InterPro" id="IPR011009">
    <property type="entry name" value="Kinase-like_dom_sf"/>
</dbReference>
<sequence length="334" mass="37727">MDYGLHKVEEKSPCGRFVRYSDVLGEGAFKEVYLGFDQVQNIEIAWNQISFHGEDGEALLKTPEKLFSEAVLLQSLNHERVMKCLSYWFDSEAKTLNMITELFPSGSLTKYMLKSNNGTGIDLRNIKNWGRQILEGLSFLHGQNPKIIHRDIKCDNIFVQSGGKQVKLGDFGLAIRLMEGDFVTEVKGTPQFMAPECYDGEYNELVDIYAFGMCLLEMVTGEYPYRECNNQGQILRKVYITGEKPASLGKVKDSRVKDIIEKCLLPMSVRPSADELLDDPFFLYNGGSSTMEACAPTASFVVSHPFRGIQCCARDIKNLYRMNRALSSLGIRRS</sequence>
<evidence type="ECO:0000256" key="4">
    <source>
        <dbReference type="ARBA" id="ARBA00047899"/>
    </source>
</evidence>
<dbReference type="GO" id="GO:0005737">
    <property type="term" value="C:cytoplasm"/>
    <property type="evidence" value="ECO:0000318"/>
    <property type="project" value="GO_Central"/>
</dbReference>
<dbReference type="PANTHER" id="PTHR13902">
    <property type="entry name" value="SERINE/THREONINE-PROTEIN KINASE WNK WITH NO LYSINE -RELATED"/>
    <property type="match status" value="1"/>
</dbReference>
<dbReference type="InterPro" id="IPR050588">
    <property type="entry name" value="WNK_Ser-Thr_kinase"/>
</dbReference>
<dbReference type="SMART" id="SM00220">
    <property type="entry name" value="S_TKc"/>
    <property type="match status" value="1"/>
</dbReference>
<reference evidence="7" key="1">
    <citation type="journal article" date="2014" name="Nat. Commun.">
        <title>The tobacco genome sequence and its comparison with those of tomato and potato.</title>
        <authorList>
            <person name="Sierro N."/>
            <person name="Battey J.N."/>
            <person name="Ouadi S."/>
            <person name="Bakaher N."/>
            <person name="Bovet L."/>
            <person name="Willig A."/>
            <person name="Goepfert S."/>
            <person name="Peitsch M.C."/>
            <person name="Ivanov N.V."/>
        </authorList>
    </citation>
    <scope>NUCLEOTIDE SEQUENCE [LARGE SCALE GENOMIC DNA]</scope>
</reference>
<dbReference type="GeneID" id="107795493"/>
<accession>A0A1S4AAH7</accession>
<keyword evidence="2" id="KW-0723">Serine/threonine-protein kinase</keyword>
<evidence type="ECO:0000259" key="6">
    <source>
        <dbReference type="PROSITE" id="PS50011"/>
    </source>
</evidence>
<dbReference type="PROSITE" id="PS00108">
    <property type="entry name" value="PROTEIN_KINASE_ST"/>
    <property type="match status" value="1"/>
</dbReference>
<dbReference type="SMR" id="A0A1S4AAH7"/>
<comment type="catalytic activity">
    <reaction evidence="5">
        <text>L-seryl-[protein] + ATP = O-phospho-L-seryl-[protein] + ADP + H(+)</text>
        <dbReference type="Rhea" id="RHEA:17989"/>
        <dbReference type="Rhea" id="RHEA-COMP:9863"/>
        <dbReference type="Rhea" id="RHEA-COMP:11604"/>
        <dbReference type="ChEBI" id="CHEBI:15378"/>
        <dbReference type="ChEBI" id="CHEBI:29999"/>
        <dbReference type="ChEBI" id="CHEBI:30616"/>
        <dbReference type="ChEBI" id="CHEBI:83421"/>
        <dbReference type="ChEBI" id="CHEBI:456216"/>
        <dbReference type="EC" id="2.7.11.1"/>
    </reaction>
</comment>
<evidence type="ECO:0000256" key="3">
    <source>
        <dbReference type="ARBA" id="ARBA00022777"/>
    </source>
</evidence>
<keyword evidence="3" id="KW-0808">Transferase</keyword>
<dbReference type="Pfam" id="PF00069">
    <property type="entry name" value="Pkinase"/>
    <property type="match status" value="1"/>
</dbReference>
<dbReference type="GO" id="GO:0004674">
    <property type="term" value="F:protein serine/threonine kinase activity"/>
    <property type="evidence" value="ECO:0000318"/>
    <property type="project" value="GO_Central"/>
</dbReference>
<evidence type="ECO:0000256" key="2">
    <source>
        <dbReference type="ARBA" id="ARBA00022527"/>
    </source>
</evidence>
<dbReference type="PaxDb" id="4097-A0A1S4AAH7"/>
<proteinExistence type="predicted"/>
<dbReference type="STRING" id="4097.A0A1S4AAH7"/>
<dbReference type="GO" id="GO:0035556">
    <property type="term" value="P:intracellular signal transduction"/>
    <property type="evidence" value="ECO:0000318"/>
    <property type="project" value="GO_Central"/>
</dbReference>
<keyword evidence="3" id="KW-0418">Kinase</keyword>
<dbReference type="EC" id="2.7.11.1" evidence="1"/>
<organism evidence="7 8">
    <name type="scientific">Nicotiana tabacum</name>
    <name type="common">Common tobacco</name>
    <dbReference type="NCBI Taxonomy" id="4097"/>
    <lineage>
        <taxon>Eukaryota</taxon>
        <taxon>Viridiplantae</taxon>
        <taxon>Streptophyta</taxon>
        <taxon>Embryophyta</taxon>
        <taxon>Tracheophyta</taxon>
        <taxon>Spermatophyta</taxon>
        <taxon>Magnoliopsida</taxon>
        <taxon>eudicotyledons</taxon>
        <taxon>Gunneridae</taxon>
        <taxon>Pentapetalae</taxon>
        <taxon>asterids</taxon>
        <taxon>lamiids</taxon>
        <taxon>Solanales</taxon>
        <taxon>Solanaceae</taxon>
        <taxon>Nicotianoideae</taxon>
        <taxon>Nicotianeae</taxon>
        <taxon>Nicotiana</taxon>
    </lineage>
</organism>
<evidence type="ECO:0000313" key="7">
    <source>
        <dbReference type="Proteomes" id="UP000790787"/>
    </source>
</evidence>
<reference evidence="8" key="2">
    <citation type="submission" date="2025-08" db="UniProtKB">
        <authorList>
            <consortium name="RefSeq"/>
        </authorList>
    </citation>
    <scope>IDENTIFICATION</scope>
    <source>
        <tissue evidence="8">Leaf</tissue>
    </source>
</reference>
<dbReference type="OrthoDB" id="4062651at2759"/>
<name>A0A1S4AAH7_TOBAC</name>
<dbReference type="InterPro" id="IPR008271">
    <property type="entry name" value="Ser/Thr_kinase_AS"/>
</dbReference>
<dbReference type="Gene3D" id="1.10.510.10">
    <property type="entry name" value="Transferase(Phosphotransferase) domain 1"/>
    <property type="match status" value="1"/>
</dbReference>
<feature type="domain" description="Protein kinase" evidence="6">
    <location>
        <begin position="18"/>
        <end position="282"/>
    </location>
</feature>
<dbReference type="Proteomes" id="UP000790787">
    <property type="component" value="Chromosome 1"/>
</dbReference>
<dbReference type="RefSeq" id="XP_016473637.1">
    <property type="nucleotide sequence ID" value="XM_016618151.1"/>
</dbReference>
<dbReference type="KEGG" id="nta:107795493"/>
<comment type="catalytic activity">
    <reaction evidence="4">
        <text>L-threonyl-[protein] + ATP = O-phospho-L-threonyl-[protein] + ADP + H(+)</text>
        <dbReference type="Rhea" id="RHEA:46608"/>
        <dbReference type="Rhea" id="RHEA-COMP:11060"/>
        <dbReference type="Rhea" id="RHEA-COMP:11605"/>
        <dbReference type="ChEBI" id="CHEBI:15378"/>
        <dbReference type="ChEBI" id="CHEBI:30013"/>
        <dbReference type="ChEBI" id="CHEBI:30616"/>
        <dbReference type="ChEBI" id="CHEBI:61977"/>
        <dbReference type="ChEBI" id="CHEBI:456216"/>
        <dbReference type="EC" id="2.7.11.1"/>
    </reaction>
</comment>
<keyword evidence="7" id="KW-1185">Reference proteome</keyword>
<dbReference type="SUPFAM" id="SSF56112">
    <property type="entry name" value="Protein kinase-like (PK-like)"/>
    <property type="match status" value="1"/>
</dbReference>
<dbReference type="GO" id="GO:0005524">
    <property type="term" value="F:ATP binding"/>
    <property type="evidence" value="ECO:0007669"/>
    <property type="project" value="InterPro"/>
</dbReference>
<evidence type="ECO:0000256" key="1">
    <source>
        <dbReference type="ARBA" id="ARBA00012513"/>
    </source>
</evidence>
<dbReference type="AlphaFoldDB" id="A0A1S4AAH7"/>
<dbReference type="OMA" id="GFHCCAR"/>
<evidence type="ECO:0000313" key="8">
    <source>
        <dbReference type="RefSeq" id="XP_016473637.1"/>
    </source>
</evidence>
<protein>
    <recommendedName>
        <fullName evidence="1">non-specific serine/threonine protein kinase</fullName>
        <ecNumber evidence="1">2.7.11.1</ecNumber>
    </recommendedName>
</protein>
<dbReference type="Gene3D" id="3.30.200.20">
    <property type="entry name" value="Phosphorylase Kinase, domain 1"/>
    <property type="match status" value="1"/>
</dbReference>
<gene>
    <name evidence="8" type="primary">LOC107795493</name>
</gene>